<dbReference type="PANTHER" id="PTHR43248:SF25">
    <property type="entry name" value="AB HYDROLASE-1 DOMAIN-CONTAINING PROTEIN-RELATED"/>
    <property type="match status" value="1"/>
</dbReference>
<dbReference type="Gene3D" id="3.40.50.1820">
    <property type="entry name" value="alpha/beta hydrolase"/>
    <property type="match status" value="1"/>
</dbReference>
<comment type="caution">
    <text evidence="5">The sequence shown here is derived from an EMBL/GenBank/DDBJ whole genome shotgun (WGS) entry which is preliminary data.</text>
</comment>
<feature type="non-terminal residue" evidence="5">
    <location>
        <position position="1"/>
    </location>
</feature>
<keyword evidence="2 5" id="KW-0378">Hydrolase</keyword>
<dbReference type="EMBL" id="JARIHO010000004">
    <property type="protein sequence ID" value="KAJ7362231.1"/>
    <property type="molecule type" value="Genomic_DNA"/>
</dbReference>
<evidence type="ECO:0000256" key="1">
    <source>
        <dbReference type="ARBA" id="ARBA00010088"/>
    </source>
</evidence>
<accession>A0AAD7F074</accession>
<name>A0AAD7F074_9AGAR</name>
<dbReference type="InterPro" id="IPR051601">
    <property type="entry name" value="Serine_prot/Carboxylest_S33"/>
</dbReference>
<feature type="domain" description="AB hydrolase-1" evidence="3">
    <location>
        <begin position="59"/>
        <end position="221"/>
    </location>
</feature>
<evidence type="ECO:0000259" key="4">
    <source>
        <dbReference type="Pfam" id="PF08386"/>
    </source>
</evidence>
<dbReference type="PANTHER" id="PTHR43248">
    <property type="entry name" value="2-SUCCINYL-6-HYDROXY-2,4-CYCLOHEXADIENE-1-CARBOXYLATE SYNTHASE"/>
    <property type="match status" value="1"/>
</dbReference>
<dbReference type="Pfam" id="PF08386">
    <property type="entry name" value="Abhydrolase_4"/>
    <property type="match status" value="1"/>
</dbReference>
<dbReference type="Pfam" id="PF00561">
    <property type="entry name" value="Abhydrolase_1"/>
    <property type="match status" value="1"/>
</dbReference>
<gene>
    <name evidence="5" type="ORF">DFH08DRAFT_683242</name>
</gene>
<dbReference type="InterPro" id="IPR000073">
    <property type="entry name" value="AB_hydrolase_1"/>
</dbReference>
<evidence type="ECO:0000313" key="5">
    <source>
        <dbReference type="EMBL" id="KAJ7362231.1"/>
    </source>
</evidence>
<organism evidence="5 6">
    <name type="scientific">Mycena albidolilacea</name>
    <dbReference type="NCBI Taxonomy" id="1033008"/>
    <lineage>
        <taxon>Eukaryota</taxon>
        <taxon>Fungi</taxon>
        <taxon>Dikarya</taxon>
        <taxon>Basidiomycota</taxon>
        <taxon>Agaricomycotina</taxon>
        <taxon>Agaricomycetes</taxon>
        <taxon>Agaricomycetidae</taxon>
        <taxon>Agaricales</taxon>
        <taxon>Marasmiineae</taxon>
        <taxon>Mycenaceae</taxon>
        <taxon>Mycena</taxon>
    </lineage>
</organism>
<dbReference type="InterPro" id="IPR029058">
    <property type="entry name" value="AB_hydrolase_fold"/>
</dbReference>
<comment type="similarity">
    <text evidence="1">Belongs to the peptidase S33 family.</text>
</comment>
<dbReference type="InterPro" id="IPR013595">
    <property type="entry name" value="Pept_S33_TAP-like_C"/>
</dbReference>
<dbReference type="AlphaFoldDB" id="A0AAD7F074"/>
<reference evidence="5" key="1">
    <citation type="submission" date="2023-03" db="EMBL/GenBank/DDBJ databases">
        <title>Massive genome expansion in bonnet fungi (Mycena s.s.) driven by repeated elements and novel gene families across ecological guilds.</title>
        <authorList>
            <consortium name="Lawrence Berkeley National Laboratory"/>
            <person name="Harder C.B."/>
            <person name="Miyauchi S."/>
            <person name="Viragh M."/>
            <person name="Kuo A."/>
            <person name="Thoen E."/>
            <person name="Andreopoulos B."/>
            <person name="Lu D."/>
            <person name="Skrede I."/>
            <person name="Drula E."/>
            <person name="Henrissat B."/>
            <person name="Morin E."/>
            <person name="Kohler A."/>
            <person name="Barry K."/>
            <person name="LaButti K."/>
            <person name="Morin E."/>
            <person name="Salamov A."/>
            <person name="Lipzen A."/>
            <person name="Mereny Z."/>
            <person name="Hegedus B."/>
            <person name="Baldrian P."/>
            <person name="Stursova M."/>
            <person name="Weitz H."/>
            <person name="Taylor A."/>
            <person name="Grigoriev I.V."/>
            <person name="Nagy L.G."/>
            <person name="Martin F."/>
            <person name="Kauserud H."/>
        </authorList>
    </citation>
    <scope>NUCLEOTIDE SEQUENCE</scope>
    <source>
        <strain evidence="5">CBHHK002</strain>
    </source>
</reference>
<protein>
    <submittedName>
        <fullName evidence="5">Alpha/Beta hydrolase protein</fullName>
    </submittedName>
</protein>
<keyword evidence="6" id="KW-1185">Reference proteome</keyword>
<dbReference type="GO" id="GO:0016787">
    <property type="term" value="F:hydrolase activity"/>
    <property type="evidence" value="ECO:0007669"/>
    <property type="project" value="UniProtKB-KW"/>
</dbReference>
<evidence type="ECO:0000313" key="6">
    <source>
        <dbReference type="Proteomes" id="UP001218218"/>
    </source>
</evidence>
<evidence type="ECO:0000259" key="3">
    <source>
        <dbReference type="Pfam" id="PF00561"/>
    </source>
</evidence>
<proteinExistence type="inferred from homology"/>
<dbReference type="Proteomes" id="UP001218218">
    <property type="component" value="Unassembled WGS sequence"/>
</dbReference>
<evidence type="ECO:0000256" key="2">
    <source>
        <dbReference type="ARBA" id="ARBA00022801"/>
    </source>
</evidence>
<dbReference type="SUPFAM" id="SSF53474">
    <property type="entry name" value="alpha/beta-Hydrolases"/>
    <property type="match status" value="1"/>
</dbReference>
<feature type="domain" description="Peptidase S33 tripeptidyl aminopeptidase-like C-terminal" evidence="4">
    <location>
        <begin position="391"/>
        <end position="481"/>
    </location>
</feature>
<sequence>LNFVQLVPTETLNWTPCYSGFECSRLNVPLDYSLPTAGNASIAVTRYPSNSSKSEYLGPVLLNPGGPGGSGVEYVVAAGANIATVLGDGFDIVGFDLRGVSYSTPSISWFKSGVERAFWLPPTLSTVYPSLNESSEAVAQQWARAQVQGQLAAERNQGFMQHMTTDNTARDMLRITEAFGWEKLQYWGISYGSVLGSTFASIFPDKVGRLVVDGVLDAESWYSANLTSEMADGDKALKIFADSCHAAGPDSCAFYANSSIEISANLDKLFDSVKAQPVPVITPISYSVFGFTLLKNVVFDAFYAPYQYFAPLAQGLADLAQENASTIYSALVEVPPFECQSDSNSSVDNTYEAGVAIACGDAAPVNETVSQLQDFYSAGLKVSSFADLVSDWRVFCSGWKVHREDRFAGALRQIFLVIGNTADPATPISGAKSTVELFPGSVLLTLDALAHTSINAPSTCVYGYLRQYFRNGTLPAVGTVCTPDGTLFPSGDAGNSTKLSGRSRSELLQAGRSISEAYRRVTGHKSRGAV</sequence>